<name>A0ABV8E3S2_9NOCA</name>
<accession>A0ABV8E3S2</accession>
<feature type="DNA-binding region" description="H-T-H motif" evidence="4">
    <location>
        <begin position="42"/>
        <end position="61"/>
    </location>
</feature>
<comment type="caution">
    <text evidence="6">The sequence shown here is derived from an EMBL/GenBank/DDBJ whole genome shotgun (WGS) entry which is preliminary data.</text>
</comment>
<dbReference type="InterPro" id="IPR009057">
    <property type="entry name" value="Homeodomain-like_sf"/>
</dbReference>
<dbReference type="SUPFAM" id="SSF46689">
    <property type="entry name" value="Homeodomain-like"/>
    <property type="match status" value="1"/>
</dbReference>
<sequence>MTAGRDTAGSGAPRADVTLSTDRRLVAAAERLFAERGIDAVSLRAVMAAAGANVASVHYHFGSKDALVRAVIRARGGEISVRRAELLDAAEAGAPSARALAEAFVRPVADAMAAGGGDWVTVVADVITVNHGALRQMTEEFAGQAVRFTELLTRLHPELPPRTVRFRLTQAMTFTFQTLGDRDRLRDILALSGTHLTAEEVLAELLDTVTAILAGPPDR</sequence>
<proteinExistence type="predicted"/>
<dbReference type="Gene3D" id="1.10.357.10">
    <property type="entry name" value="Tetracycline Repressor, domain 2"/>
    <property type="match status" value="1"/>
</dbReference>
<evidence type="ECO:0000259" key="5">
    <source>
        <dbReference type="PROSITE" id="PS50977"/>
    </source>
</evidence>
<evidence type="ECO:0000313" key="6">
    <source>
        <dbReference type="EMBL" id="MFC3966157.1"/>
    </source>
</evidence>
<evidence type="ECO:0000256" key="2">
    <source>
        <dbReference type="ARBA" id="ARBA00023125"/>
    </source>
</evidence>
<keyword evidence="7" id="KW-1185">Reference proteome</keyword>
<evidence type="ECO:0000313" key="7">
    <source>
        <dbReference type="Proteomes" id="UP001595696"/>
    </source>
</evidence>
<keyword evidence="2 4" id="KW-0238">DNA-binding</keyword>
<keyword evidence="1" id="KW-0805">Transcription regulation</keyword>
<gene>
    <name evidence="6" type="ORF">ACFO0B_29570</name>
</gene>
<evidence type="ECO:0000256" key="1">
    <source>
        <dbReference type="ARBA" id="ARBA00023015"/>
    </source>
</evidence>
<organism evidence="6 7">
    <name type="scientific">Nocardia jiangsuensis</name>
    <dbReference type="NCBI Taxonomy" id="1691563"/>
    <lineage>
        <taxon>Bacteria</taxon>
        <taxon>Bacillati</taxon>
        <taxon>Actinomycetota</taxon>
        <taxon>Actinomycetes</taxon>
        <taxon>Mycobacteriales</taxon>
        <taxon>Nocardiaceae</taxon>
        <taxon>Nocardia</taxon>
    </lineage>
</organism>
<evidence type="ECO:0000256" key="3">
    <source>
        <dbReference type="ARBA" id="ARBA00023163"/>
    </source>
</evidence>
<dbReference type="InterPro" id="IPR036271">
    <property type="entry name" value="Tet_transcr_reg_TetR-rel_C_sf"/>
</dbReference>
<evidence type="ECO:0000256" key="4">
    <source>
        <dbReference type="PROSITE-ProRule" id="PRU00335"/>
    </source>
</evidence>
<feature type="domain" description="HTH tetR-type" evidence="5">
    <location>
        <begin position="19"/>
        <end position="79"/>
    </location>
</feature>
<dbReference type="Pfam" id="PF00440">
    <property type="entry name" value="TetR_N"/>
    <property type="match status" value="1"/>
</dbReference>
<dbReference type="PRINTS" id="PR00455">
    <property type="entry name" value="HTHTETR"/>
</dbReference>
<dbReference type="PANTHER" id="PTHR30055">
    <property type="entry name" value="HTH-TYPE TRANSCRIPTIONAL REGULATOR RUTR"/>
    <property type="match status" value="1"/>
</dbReference>
<dbReference type="PANTHER" id="PTHR30055:SF234">
    <property type="entry name" value="HTH-TYPE TRANSCRIPTIONAL REGULATOR BETI"/>
    <property type="match status" value="1"/>
</dbReference>
<dbReference type="SUPFAM" id="SSF48498">
    <property type="entry name" value="Tetracyclin repressor-like, C-terminal domain"/>
    <property type="match status" value="1"/>
</dbReference>
<protein>
    <submittedName>
        <fullName evidence="6">TetR/AcrR family transcriptional regulator</fullName>
    </submittedName>
</protein>
<dbReference type="InterPro" id="IPR041586">
    <property type="entry name" value="PsrA_TetR_C"/>
</dbReference>
<dbReference type="InterPro" id="IPR001647">
    <property type="entry name" value="HTH_TetR"/>
</dbReference>
<dbReference type="InterPro" id="IPR050109">
    <property type="entry name" value="HTH-type_TetR-like_transc_reg"/>
</dbReference>
<dbReference type="Proteomes" id="UP001595696">
    <property type="component" value="Unassembled WGS sequence"/>
</dbReference>
<dbReference type="Pfam" id="PF17939">
    <property type="entry name" value="TetR_C_30"/>
    <property type="match status" value="1"/>
</dbReference>
<dbReference type="PROSITE" id="PS50977">
    <property type="entry name" value="HTH_TETR_2"/>
    <property type="match status" value="1"/>
</dbReference>
<dbReference type="RefSeq" id="WP_378616628.1">
    <property type="nucleotide sequence ID" value="NZ_JBHSAX010000033.1"/>
</dbReference>
<keyword evidence="3" id="KW-0804">Transcription</keyword>
<dbReference type="InterPro" id="IPR023772">
    <property type="entry name" value="DNA-bd_HTH_TetR-type_CS"/>
</dbReference>
<reference evidence="7" key="1">
    <citation type="journal article" date="2019" name="Int. J. Syst. Evol. Microbiol.">
        <title>The Global Catalogue of Microorganisms (GCM) 10K type strain sequencing project: providing services to taxonomists for standard genome sequencing and annotation.</title>
        <authorList>
            <consortium name="The Broad Institute Genomics Platform"/>
            <consortium name="The Broad Institute Genome Sequencing Center for Infectious Disease"/>
            <person name="Wu L."/>
            <person name="Ma J."/>
        </authorList>
    </citation>
    <scope>NUCLEOTIDE SEQUENCE [LARGE SCALE GENOMIC DNA]</scope>
    <source>
        <strain evidence="7">CGMCC 4.7330</strain>
    </source>
</reference>
<dbReference type="EMBL" id="JBHSAX010000033">
    <property type="protein sequence ID" value="MFC3966157.1"/>
    <property type="molecule type" value="Genomic_DNA"/>
</dbReference>
<dbReference type="PROSITE" id="PS01081">
    <property type="entry name" value="HTH_TETR_1"/>
    <property type="match status" value="1"/>
</dbReference>